<feature type="transmembrane region" description="Helical" evidence="16">
    <location>
        <begin position="762"/>
        <end position="783"/>
    </location>
</feature>
<dbReference type="InterPro" id="IPR043138">
    <property type="entry name" value="GGT_lsub"/>
</dbReference>
<feature type="binding site" evidence="13">
    <location>
        <begin position="477"/>
        <end position="478"/>
    </location>
    <ligand>
        <name>L-glutamate</name>
        <dbReference type="ChEBI" id="CHEBI:29985"/>
    </ligand>
</feature>
<dbReference type="GO" id="GO:0005886">
    <property type="term" value="C:plasma membrane"/>
    <property type="evidence" value="ECO:0007669"/>
    <property type="project" value="TreeGrafter"/>
</dbReference>
<evidence type="ECO:0000256" key="6">
    <source>
        <dbReference type="ARBA" id="ARBA00009381"/>
    </source>
</evidence>
<comment type="subcellular location">
    <subcellularLocation>
        <location evidence="3">Endomembrane system</location>
        <topology evidence="3">Multi-pass membrane protein</topology>
    </subcellularLocation>
</comment>
<comment type="similarity">
    <text evidence="6">Belongs to the gamma-glutamyltransferase family.</text>
</comment>
<feature type="binding site" evidence="13">
    <location>
        <position position="449"/>
    </location>
    <ligand>
        <name>L-glutamate</name>
        <dbReference type="ChEBI" id="CHEBI:29985"/>
    </ligand>
</feature>
<sequence length="910" mass="100759">MADFQEKSSSLPLPASVRPESRRPPYLKRLFWIIATICSFRLFFVNTRHFFEDTPAIRRNPAYLIRASHGAVATENVRCSNIGVDVMKEGGNAMDAAIASTLCIGVVNMFSSGIGGGGFLTVRVPPSGPGMSSEVFTIDFRETAPALSSEKMFPPGSNLSQIGGLSVAVPSELRGLEEAHRRWGSLPWKRLVQPSVDLSAGWEVDVELSRRIPLFPDLMLNNPDWSAIFAPHGAFLKEGEMIYRTNLSKTLSVIANEGPDAFYKGPIADSIVRKIQESGGIMTHADLENYQVKVYRSLKGTYLDKIIYTPDAPTSGPVIQHMLNLVEKYDFAERTGLNTHRLVEAMKFGFSARTRISDPTFRNDTAIIKQIPTKAFADVISLNITDDMTHPAEYYNPEYDVKMDHGTSHTSVLDKDGMAVAVTSTVNIVFGSQVLDPVTGIILNDEMDDFSTPGTPNAFGLWPSPYNYPEPGKRPISSTVPTILEHADGSFYMAIGGSGGSLIFPAVFQVLLNLDWGMDLSEAIERGRLHNQLYPQVTIADSNYDEDLLDALRNPKKDARARAAAGSVEPLDDEDDEEEEEEPERVSLEVAWFFPIELINLILSWYFSVAGIASVWKTSVSLFSFVVGADRYKQYERYTFSIKKGKKEAASFSSRTPSLILLPLSVIPSALYKFSQASRKSVLLTDILSLSFSHNALGLMKIDSFITGTVLLSGLFLYDIWWVFGTPAVLGTSVMVDVATQLDVPIKLLWPKSLSFSDDRGFTMLGLGDVVIPGTFVALALRYDYYRYQQRNKPAIKERFEKPYFYAALTAYSLGLATTMTVMHTFKAAQPALLYLRRVMIVVGFFEGVADGGIAVQFSPACIMSFVLTAVFRGELKDAWNWTDGPEPQTKEEEGKGVAVKNDLMEKKKI</sequence>
<comment type="similarity">
    <text evidence="5">Belongs to the peptidase A22B family.</text>
</comment>
<keyword evidence="8 14" id="KW-0378">Hydrolase</keyword>
<dbReference type="OrthoDB" id="1081007at2759"/>
<feature type="active site" description="Nucleophile" evidence="12">
    <location>
        <position position="407"/>
    </location>
</feature>
<evidence type="ECO:0000256" key="14">
    <source>
        <dbReference type="RuleBase" id="RU368068"/>
    </source>
</evidence>
<keyword evidence="10 16" id="KW-0472">Membrane</keyword>
<evidence type="ECO:0000256" key="15">
    <source>
        <dbReference type="SAM" id="MobiDB-lite"/>
    </source>
</evidence>
<feature type="region of interest" description="Disordered" evidence="15">
    <location>
        <begin position="560"/>
        <end position="583"/>
    </location>
</feature>
<comment type="pathway">
    <text evidence="4 14">Sulfur metabolism; glutathione metabolism.</text>
</comment>
<keyword evidence="9 16" id="KW-1133">Transmembrane helix</keyword>
<evidence type="ECO:0000256" key="11">
    <source>
        <dbReference type="ARBA" id="ARBA00047417"/>
    </source>
</evidence>
<keyword evidence="14" id="KW-0808">Transferase</keyword>
<dbReference type="GO" id="GO:0036374">
    <property type="term" value="F:glutathione hydrolase activity"/>
    <property type="evidence" value="ECO:0007669"/>
    <property type="project" value="UniProtKB-UniRule"/>
</dbReference>
<dbReference type="Gene3D" id="1.10.246.130">
    <property type="match status" value="1"/>
</dbReference>
<feature type="region of interest" description="Disordered" evidence="15">
    <location>
        <begin position="1"/>
        <end position="20"/>
    </location>
</feature>
<evidence type="ECO:0000313" key="17">
    <source>
        <dbReference type="EMBL" id="KAF5348631.1"/>
    </source>
</evidence>
<comment type="catalytic activity">
    <reaction evidence="11 14">
        <text>an N-terminal (5-L-glutamyl)-[peptide] + an alpha-amino acid = 5-L-glutamyl amino acid + an N-terminal L-alpha-aminoacyl-[peptide]</text>
        <dbReference type="Rhea" id="RHEA:23904"/>
        <dbReference type="Rhea" id="RHEA-COMP:9780"/>
        <dbReference type="Rhea" id="RHEA-COMP:9795"/>
        <dbReference type="ChEBI" id="CHEBI:77644"/>
        <dbReference type="ChEBI" id="CHEBI:78597"/>
        <dbReference type="ChEBI" id="CHEBI:78599"/>
        <dbReference type="ChEBI" id="CHEBI:78608"/>
        <dbReference type="EC" id="2.3.2.2"/>
    </reaction>
</comment>
<dbReference type="GO" id="GO:0042500">
    <property type="term" value="F:aspartic endopeptidase activity, intramembrane cleaving"/>
    <property type="evidence" value="ECO:0007669"/>
    <property type="project" value="InterPro"/>
</dbReference>
<dbReference type="EC" id="2.3.2.2" evidence="14"/>
<feature type="compositionally biased region" description="Acidic residues" evidence="15">
    <location>
        <begin position="570"/>
        <end position="583"/>
    </location>
</feature>
<dbReference type="InterPro" id="IPR029055">
    <property type="entry name" value="Ntn_hydrolases_N"/>
</dbReference>
<evidence type="ECO:0000256" key="1">
    <source>
        <dbReference type="ARBA" id="ARBA00001049"/>
    </source>
</evidence>
<keyword evidence="14" id="KW-0012">Acyltransferase</keyword>
<evidence type="ECO:0000256" key="8">
    <source>
        <dbReference type="ARBA" id="ARBA00022801"/>
    </source>
</evidence>
<dbReference type="GO" id="GO:0012505">
    <property type="term" value="C:endomembrane system"/>
    <property type="evidence" value="ECO:0007669"/>
    <property type="project" value="UniProtKB-SubCell"/>
</dbReference>
<comment type="function">
    <text evidence="14">Cleaves the gamma-glutamyl peptide bond of glutathione and glutathione conjugates.</text>
</comment>
<feature type="transmembrane region" description="Helical" evidence="16">
    <location>
        <begin position="605"/>
        <end position="627"/>
    </location>
</feature>
<dbReference type="Proteomes" id="UP000559256">
    <property type="component" value="Unassembled WGS sequence"/>
</dbReference>
<dbReference type="GO" id="GO:0103068">
    <property type="term" value="F:leukotriene C4 gamma-glutamyl transferase activity"/>
    <property type="evidence" value="ECO:0007669"/>
    <property type="project" value="UniProtKB-EC"/>
</dbReference>
<dbReference type="Gene3D" id="3.60.20.40">
    <property type="match status" value="1"/>
</dbReference>
<dbReference type="GO" id="GO:0000324">
    <property type="term" value="C:fungal-type vacuole"/>
    <property type="evidence" value="ECO:0007669"/>
    <property type="project" value="TreeGrafter"/>
</dbReference>
<name>A0A8H5CWV3_9AGAR</name>
<keyword evidence="18" id="KW-1185">Reference proteome</keyword>
<dbReference type="Pfam" id="PF04258">
    <property type="entry name" value="Peptidase_A22B"/>
    <property type="match status" value="1"/>
</dbReference>
<reference evidence="17 18" key="1">
    <citation type="journal article" date="2020" name="ISME J.">
        <title>Uncovering the hidden diversity of litter-decomposition mechanisms in mushroom-forming fungi.</title>
        <authorList>
            <person name="Floudas D."/>
            <person name="Bentzer J."/>
            <person name="Ahren D."/>
            <person name="Johansson T."/>
            <person name="Persson P."/>
            <person name="Tunlid A."/>
        </authorList>
    </citation>
    <scope>NUCLEOTIDE SEQUENCE [LARGE SCALE GENOMIC DNA]</scope>
    <source>
        <strain evidence="17 18">CBS 291.85</strain>
    </source>
</reference>
<feature type="transmembrane region" description="Helical" evidence="16">
    <location>
        <begin position="804"/>
        <end position="826"/>
    </location>
</feature>
<dbReference type="InterPro" id="IPR000101">
    <property type="entry name" value="GGT_peptidase"/>
</dbReference>
<evidence type="ECO:0000256" key="12">
    <source>
        <dbReference type="PIRSR" id="PIRSR600101-1"/>
    </source>
</evidence>
<dbReference type="EC" id="3.4.19.13" evidence="14"/>
<feature type="transmembrane region" description="Helical" evidence="16">
    <location>
        <begin position="705"/>
        <end position="724"/>
    </location>
</feature>
<protein>
    <recommendedName>
        <fullName evidence="14">Glutathione hydrolase</fullName>
        <ecNumber evidence="14">2.3.2.2</ecNumber>
        <ecNumber evidence="14">3.4.19.13</ecNumber>
    </recommendedName>
    <alternativeName>
        <fullName evidence="14">Gamma-glutamyltransferase</fullName>
    </alternativeName>
    <alternativeName>
        <fullName evidence="14">Gamma-glutamyltranspeptidase</fullName>
    </alternativeName>
</protein>
<feature type="transmembrane region" description="Helical" evidence="16">
    <location>
        <begin position="854"/>
        <end position="872"/>
    </location>
</feature>
<feature type="binding site" evidence="13">
    <location>
        <position position="500"/>
    </location>
    <ligand>
        <name>L-glutamate</name>
        <dbReference type="ChEBI" id="CHEBI:29985"/>
    </ligand>
</feature>
<dbReference type="AlphaFoldDB" id="A0A8H5CWV3"/>
<evidence type="ECO:0000256" key="10">
    <source>
        <dbReference type="ARBA" id="ARBA00023136"/>
    </source>
</evidence>
<evidence type="ECO:0000256" key="13">
    <source>
        <dbReference type="PIRSR" id="PIRSR600101-2"/>
    </source>
</evidence>
<evidence type="ECO:0000256" key="4">
    <source>
        <dbReference type="ARBA" id="ARBA00005115"/>
    </source>
</evidence>
<dbReference type="FunFam" id="3.60.20.40:FF:000001">
    <property type="entry name" value="Gamma-glutamyltranspeptidase 1"/>
    <property type="match status" value="1"/>
</dbReference>
<dbReference type="InterPro" id="IPR006639">
    <property type="entry name" value="Preselin/SPP"/>
</dbReference>
<feature type="binding site" evidence="13">
    <location>
        <position position="141"/>
    </location>
    <ligand>
        <name>L-glutamate</name>
        <dbReference type="ChEBI" id="CHEBI:29985"/>
    </ligand>
</feature>
<evidence type="ECO:0000313" key="18">
    <source>
        <dbReference type="Proteomes" id="UP000559256"/>
    </source>
</evidence>
<evidence type="ECO:0000256" key="3">
    <source>
        <dbReference type="ARBA" id="ARBA00004127"/>
    </source>
</evidence>
<evidence type="ECO:0000256" key="16">
    <source>
        <dbReference type="SAM" id="Phobius"/>
    </source>
</evidence>
<dbReference type="SMART" id="SM00730">
    <property type="entry name" value="PSN"/>
    <property type="match status" value="1"/>
</dbReference>
<dbReference type="InterPro" id="IPR043137">
    <property type="entry name" value="GGT_ssub_C"/>
</dbReference>
<dbReference type="Pfam" id="PF01019">
    <property type="entry name" value="G_glu_transpept"/>
    <property type="match status" value="1"/>
</dbReference>
<dbReference type="NCBIfam" id="TIGR00066">
    <property type="entry name" value="g_glut_trans"/>
    <property type="match status" value="1"/>
</dbReference>
<proteinExistence type="inferred from homology"/>
<keyword evidence="7 16" id="KW-0812">Transmembrane</keyword>
<dbReference type="InterPro" id="IPR007369">
    <property type="entry name" value="Peptidase_A22B_SPP"/>
</dbReference>
<dbReference type="PANTHER" id="PTHR11686">
    <property type="entry name" value="GAMMA GLUTAMYL TRANSPEPTIDASE"/>
    <property type="match status" value="1"/>
</dbReference>
<dbReference type="PANTHER" id="PTHR11686:SF9">
    <property type="entry name" value="RE13973P"/>
    <property type="match status" value="1"/>
</dbReference>
<evidence type="ECO:0000256" key="2">
    <source>
        <dbReference type="ARBA" id="ARBA00001089"/>
    </source>
</evidence>
<comment type="catalytic activity">
    <reaction evidence="2 14">
        <text>glutathione + H2O = L-cysteinylglycine + L-glutamate</text>
        <dbReference type="Rhea" id="RHEA:28807"/>
        <dbReference type="ChEBI" id="CHEBI:15377"/>
        <dbReference type="ChEBI" id="CHEBI:29985"/>
        <dbReference type="ChEBI" id="CHEBI:57925"/>
        <dbReference type="ChEBI" id="CHEBI:61694"/>
        <dbReference type="EC" id="3.4.19.13"/>
    </reaction>
</comment>
<dbReference type="SUPFAM" id="SSF56235">
    <property type="entry name" value="N-terminal nucleophile aminohydrolases (Ntn hydrolases)"/>
    <property type="match status" value="1"/>
</dbReference>
<evidence type="ECO:0000256" key="7">
    <source>
        <dbReference type="ARBA" id="ARBA00022692"/>
    </source>
</evidence>
<dbReference type="FunFam" id="1.10.246.130:FF:000001">
    <property type="entry name" value="Gamma-glutamyltransferase 5 isoform 1"/>
    <property type="match status" value="1"/>
</dbReference>
<accession>A0A8H5CWV3</accession>
<gene>
    <name evidence="17" type="ORF">D9758_006855</name>
</gene>
<comment type="catalytic activity">
    <reaction evidence="1 14">
        <text>an S-substituted glutathione + H2O = an S-substituted L-cysteinylglycine + L-glutamate</text>
        <dbReference type="Rhea" id="RHEA:59468"/>
        <dbReference type="ChEBI" id="CHEBI:15377"/>
        <dbReference type="ChEBI" id="CHEBI:29985"/>
        <dbReference type="ChEBI" id="CHEBI:90779"/>
        <dbReference type="ChEBI" id="CHEBI:143103"/>
        <dbReference type="EC" id="3.4.19.13"/>
    </reaction>
</comment>
<evidence type="ECO:0000256" key="5">
    <source>
        <dbReference type="ARBA" id="ARBA00006859"/>
    </source>
</evidence>
<feature type="binding site" evidence="13">
    <location>
        <begin position="425"/>
        <end position="427"/>
    </location>
    <ligand>
        <name>L-glutamate</name>
        <dbReference type="ChEBI" id="CHEBI:29985"/>
    </ligand>
</feature>
<dbReference type="PRINTS" id="PR01210">
    <property type="entry name" value="GGTRANSPTASE"/>
</dbReference>
<comment type="caution">
    <text evidence="17">The sequence shown here is derived from an EMBL/GenBank/DDBJ whole genome shotgun (WGS) entry which is preliminary data.</text>
</comment>
<dbReference type="GO" id="GO:0006751">
    <property type="term" value="P:glutathione catabolic process"/>
    <property type="evidence" value="ECO:0007669"/>
    <property type="project" value="UniProtKB-UniRule"/>
</dbReference>
<dbReference type="EMBL" id="JAACJM010000085">
    <property type="protein sequence ID" value="KAF5348631.1"/>
    <property type="molecule type" value="Genomic_DNA"/>
</dbReference>
<evidence type="ECO:0000256" key="9">
    <source>
        <dbReference type="ARBA" id="ARBA00022989"/>
    </source>
</evidence>
<organism evidence="17 18">
    <name type="scientific">Tetrapyrgos nigripes</name>
    <dbReference type="NCBI Taxonomy" id="182062"/>
    <lineage>
        <taxon>Eukaryota</taxon>
        <taxon>Fungi</taxon>
        <taxon>Dikarya</taxon>
        <taxon>Basidiomycota</taxon>
        <taxon>Agaricomycotina</taxon>
        <taxon>Agaricomycetes</taxon>
        <taxon>Agaricomycetidae</taxon>
        <taxon>Agaricales</taxon>
        <taxon>Marasmiineae</taxon>
        <taxon>Marasmiaceae</taxon>
        <taxon>Tetrapyrgos</taxon>
    </lineage>
</organism>